<dbReference type="EMBL" id="JAVDUP010000022">
    <property type="protein sequence ID" value="MDR6904308.1"/>
    <property type="molecule type" value="Genomic_DNA"/>
</dbReference>
<evidence type="ECO:0000313" key="2">
    <source>
        <dbReference type="Proteomes" id="UP001250791"/>
    </source>
</evidence>
<keyword evidence="2" id="KW-1185">Reference proteome</keyword>
<dbReference type="Proteomes" id="UP001250791">
    <property type="component" value="Unassembled WGS sequence"/>
</dbReference>
<organism evidence="1 2">
    <name type="scientific">Rhizobium miluonense</name>
    <dbReference type="NCBI Taxonomy" id="411945"/>
    <lineage>
        <taxon>Bacteria</taxon>
        <taxon>Pseudomonadati</taxon>
        <taxon>Pseudomonadota</taxon>
        <taxon>Alphaproteobacteria</taxon>
        <taxon>Hyphomicrobiales</taxon>
        <taxon>Rhizobiaceae</taxon>
        <taxon>Rhizobium/Agrobacterium group</taxon>
        <taxon>Rhizobium</taxon>
    </lineage>
</organism>
<sequence>MLQAGTHSAGSKRSKRKPVNCSGFWCSLAVEAQADEVHPMVLGAVAAREGVRLYTASLYAILEPAPDGYINIAIDPRTKEAYGLYHLPDGLLGRPQAAMWFTARDSVDEAVQLFTKLLEAEGIL</sequence>
<gene>
    <name evidence="1" type="ORF">J2W52_005948</name>
</gene>
<accession>A0ABU1SZ83</accession>
<protein>
    <submittedName>
        <fullName evidence="1">Uncharacterized protein</fullName>
    </submittedName>
</protein>
<proteinExistence type="predicted"/>
<evidence type="ECO:0000313" key="1">
    <source>
        <dbReference type="EMBL" id="MDR6904308.1"/>
    </source>
</evidence>
<reference evidence="1 2" key="1">
    <citation type="submission" date="2023-07" db="EMBL/GenBank/DDBJ databases">
        <title>Sorghum-associated microbial communities from plants grown in Nebraska, USA.</title>
        <authorList>
            <person name="Schachtman D."/>
        </authorList>
    </citation>
    <scope>NUCLEOTIDE SEQUENCE [LARGE SCALE GENOMIC DNA]</scope>
    <source>
        <strain evidence="1 2">3199</strain>
    </source>
</reference>
<name>A0ABU1SZ83_9HYPH</name>
<comment type="caution">
    <text evidence="1">The sequence shown here is derived from an EMBL/GenBank/DDBJ whole genome shotgun (WGS) entry which is preliminary data.</text>
</comment>